<dbReference type="Proteomes" id="UP000320813">
    <property type="component" value="Unassembled WGS sequence"/>
</dbReference>
<dbReference type="GO" id="GO:0005886">
    <property type="term" value="C:plasma membrane"/>
    <property type="evidence" value="ECO:0007669"/>
    <property type="project" value="UniProtKB-SubCell"/>
</dbReference>
<evidence type="ECO:0000256" key="5">
    <source>
        <dbReference type="ARBA" id="ARBA00022519"/>
    </source>
</evidence>
<dbReference type="PANTHER" id="PTHR30558">
    <property type="entry name" value="EXBD MEMBRANE COMPONENT OF PMF-DRIVEN MACROMOLECULE IMPORT SYSTEM"/>
    <property type="match status" value="1"/>
</dbReference>
<dbReference type="EMBL" id="SGBD01000003">
    <property type="protein sequence ID" value="RZD14414.1"/>
    <property type="molecule type" value="Genomic_DNA"/>
</dbReference>
<comment type="similarity">
    <text evidence="2 10">Belongs to the ExbD/TolR family.</text>
</comment>
<evidence type="ECO:0000313" key="13">
    <source>
        <dbReference type="Proteomes" id="UP000320813"/>
    </source>
</evidence>
<dbReference type="GO" id="GO:0015031">
    <property type="term" value="P:protein transport"/>
    <property type="evidence" value="ECO:0007669"/>
    <property type="project" value="UniProtKB-KW"/>
</dbReference>
<keyword evidence="3 10" id="KW-0813">Transport</keyword>
<evidence type="ECO:0000256" key="3">
    <source>
        <dbReference type="ARBA" id="ARBA00022448"/>
    </source>
</evidence>
<protein>
    <submittedName>
        <fullName evidence="12">Biopolymer transporter ExbD</fullName>
    </submittedName>
</protein>
<dbReference type="InterPro" id="IPR003400">
    <property type="entry name" value="ExbD"/>
</dbReference>
<evidence type="ECO:0000256" key="4">
    <source>
        <dbReference type="ARBA" id="ARBA00022475"/>
    </source>
</evidence>
<evidence type="ECO:0000256" key="2">
    <source>
        <dbReference type="ARBA" id="ARBA00005811"/>
    </source>
</evidence>
<evidence type="ECO:0000256" key="10">
    <source>
        <dbReference type="RuleBase" id="RU003879"/>
    </source>
</evidence>
<evidence type="ECO:0000256" key="7">
    <source>
        <dbReference type="ARBA" id="ARBA00022927"/>
    </source>
</evidence>
<dbReference type="GO" id="GO:0022857">
    <property type="term" value="F:transmembrane transporter activity"/>
    <property type="evidence" value="ECO:0007669"/>
    <property type="project" value="InterPro"/>
</dbReference>
<reference evidence="12 13" key="1">
    <citation type="submission" date="2019-01" db="EMBL/GenBank/DDBJ databases">
        <title>Insights into ecological role of a new deltaproteobacterial order Candidatus Sinidesulfobacterales (Sva0485) by metagenomics and metatranscriptomics.</title>
        <authorList>
            <person name="Tan S."/>
            <person name="Liu J."/>
            <person name="Fang Y."/>
            <person name="Hedlund B.P."/>
            <person name="Lian Z.H."/>
            <person name="Huang L.Y."/>
            <person name="Li J.T."/>
            <person name="Huang L.N."/>
            <person name="Li W.J."/>
            <person name="Jiang H.C."/>
            <person name="Dong H.L."/>
            <person name="Shu W.S."/>
        </authorList>
    </citation>
    <scope>NUCLEOTIDE SEQUENCE [LARGE SCALE GENOMIC DNA]</scope>
    <source>
        <strain evidence="12">AP3</strain>
    </source>
</reference>
<keyword evidence="4" id="KW-1003">Cell membrane</keyword>
<keyword evidence="8 11" id="KW-1133">Transmembrane helix</keyword>
<evidence type="ECO:0000256" key="1">
    <source>
        <dbReference type="ARBA" id="ARBA00004249"/>
    </source>
</evidence>
<dbReference type="PANTHER" id="PTHR30558:SF12">
    <property type="entry name" value="BIOPOLYMER TRANSPORT PROTEIN EXBD"/>
    <property type="match status" value="1"/>
</dbReference>
<evidence type="ECO:0000256" key="8">
    <source>
        <dbReference type="ARBA" id="ARBA00022989"/>
    </source>
</evidence>
<organism evidence="12 13">
    <name type="scientific">Candidatus Acidulodesulfobacterium ferriphilum</name>
    <dbReference type="NCBI Taxonomy" id="2597223"/>
    <lineage>
        <taxon>Bacteria</taxon>
        <taxon>Deltaproteobacteria</taxon>
        <taxon>Candidatus Acidulodesulfobacterales</taxon>
        <taxon>Candidatus Acidulodesulfobacterium</taxon>
    </lineage>
</organism>
<feature type="transmembrane region" description="Helical" evidence="11">
    <location>
        <begin position="12"/>
        <end position="31"/>
    </location>
</feature>
<keyword evidence="5" id="KW-0997">Cell inner membrane</keyword>
<dbReference type="Pfam" id="PF02472">
    <property type="entry name" value="ExbD"/>
    <property type="match status" value="1"/>
</dbReference>
<evidence type="ECO:0000256" key="6">
    <source>
        <dbReference type="ARBA" id="ARBA00022692"/>
    </source>
</evidence>
<keyword evidence="6 10" id="KW-0812">Transmembrane</keyword>
<comment type="subcellular location">
    <subcellularLocation>
        <location evidence="1">Cell inner membrane</location>
        <topology evidence="1">Single-pass type II membrane protein</topology>
    </subcellularLocation>
    <subcellularLocation>
        <location evidence="10">Cell membrane</location>
        <topology evidence="10">Single-pass type II membrane protein</topology>
    </subcellularLocation>
</comment>
<evidence type="ECO:0000256" key="11">
    <source>
        <dbReference type="SAM" id="Phobius"/>
    </source>
</evidence>
<proteinExistence type="inferred from homology"/>
<keyword evidence="9 11" id="KW-0472">Membrane</keyword>
<accession>A0A519BB19</accession>
<comment type="caution">
    <text evidence="12">The sequence shown here is derived from an EMBL/GenBank/DDBJ whole genome shotgun (WGS) entry which is preliminary data.</text>
</comment>
<evidence type="ECO:0000256" key="9">
    <source>
        <dbReference type="ARBA" id="ARBA00023136"/>
    </source>
</evidence>
<gene>
    <name evidence="12" type="ORF">EVJ47_06675</name>
</gene>
<sequence length="127" mass="14033">MSDINITPFVDVMLVLLVIFMVTAPILVHGIKVRLPAASARALKAPEKTIVVSVTSGRYVYINNLRVSPALLTQKLRILYKNRRDKQIFLKASSVLPYGYVIRIMAAIKDAGITKIGMVTANLSHVK</sequence>
<keyword evidence="7 10" id="KW-0653">Protein transport</keyword>
<evidence type="ECO:0000313" key="12">
    <source>
        <dbReference type="EMBL" id="RZD14414.1"/>
    </source>
</evidence>
<name>A0A519BB19_9DELT</name>
<dbReference type="Gene3D" id="3.30.420.270">
    <property type="match status" value="1"/>
</dbReference>
<dbReference type="AlphaFoldDB" id="A0A519BB19"/>